<accession>A0ABY6Z5R2</accession>
<keyword evidence="2" id="KW-1185">Reference proteome</keyword>
<dbReference type="RefSeq" id="WP_268045169.1">
    <property type="nucleotide sequence ID" value="NZ_CP104064.1"/>
</dbReference>
<gene>
    <name evidence="1" type="ORF">NZD86_03835</name>
</gene>
<reference evidence="1" key="1">
    <citation type="submission" date="2022-08" db="EMBL/GenBank/DDBJ databases">
        <title>Alicyclobacillus dauci DSM2870, complete genome.</title>
        <authorList>
            <person name="Wang Q."/>
            <person name="Cai R."/>
            <person name="Wang Z."/>
        </authorList>
    </citation>
    <scope>NUCLEOTIDE SEQUENCE</scope>
    <source>
        <strain evidence="1">DSM 28700</strain>
    </source>
</reference>
<name>A0ABY6Z5R2_9BACL</name>
<protein>
    <submittedName>
        <fullName evidence="1">Uncharacterized protein</fullName>
    </submittedName>
</protein>
<sequence length="78" mass="8249">MSGQNGVYGDWGTSGRVSGVAVKAGPERGLRYQRSLVGDSAYAQSGTRDQEGFVEAVQPSDQLQIAAEGNRVPLFNFG</sequence>
<proteinExistence type="predicted"/>
<evidence type="ECO:0000313" key="1">
    <source>
        <dbReference type="EMBL" id="WAH37656.1"/>
    </source>
</evidence>
<dbReference type="EMBL" id="CP104064">
    <property type="protein sequence ID" value="WAH37656.1"/>
    <property type="molecule type" value="Genomic_DNA"/>
</dbReference>
<organism evidence="1 2">
    <name type="scientific">Alicyclobacillus dauci</name>
    <dbReference type="NCBI Taxonomy" id="1475485"/>
    <lineage>
        <taxon>Bacteria</taxon>
        <taxon>Bacillati</taxon>
        <taxon>Bacillota</taxon>
        <taxon>Bacilli</taxon>
        <taxon>Bacillales</taxon>
        <taxon>Alicyclobacillaceae</taxon>
        <taxon>Alicyclobacillus</taxon>
    </lineage>
</organism>
<evidence type="ECO:0000313" key="2">
    <source>
        <dbReference type="Proteomes" id="UP001164803"/>
    </source>
</evidence>
<dbReference type="Proteomes" id="UP001164803">
    <property type="component" value="Chromosome"/>
</dbReference>